<dbReference type="Gene3D" id="3.90.1150.200">
    <property type="match status" value="1"/>
</dbReference>
<comment type="caution">
    <text evidence="2">The sequence shown here is derived from an EMBL/GenBank/DDBJ whole genome shotgun (WGS) entry which is preliminary data.</text>
</comment>
<dbReference type="SUPFAM" id="SSF159888">
    <property type="entry name" value="YdhG-like"/>
    <property type="match status" value="1"/>
</dbReference>
<name>A0A7W3JRG5_9MICO</name>
<reference evidence="2 3" key="1">
    <citation type="submission" date="2020-07" db="EMBL/GenBank/DDBJ databases">
        <title>Sequencing the genomes of 1000 actinobacteria strains.</title>
        <authorList>
            <person name="Klenk H.-P."/>
        </authorList>
    </citation>
    <scope>NUCLEOTIDE SEQUENCE [LARGE SCALE GENOMIC DNA]</scope>
    <source>
        <strain evidence="2 3">DSM 27576</strain>
    </source>
</reference>
<sequence>MTHGEQDVDEWLDLQTHDLIDGARAVRAAILRTVPDATESVKWQAPNFALDDDFATFSMRRPGTLQVILHTGAKPKPELPAIQVDDVGGRLKWASHNRAIVTFTSNQDVVESLPQFEKTVGAWVKSL</sequence>
<dbReference type="EMBL" id="JACGWY010000009">
    <property type="protein sequence ID" value="MBA8817659.1"/>
    <property type="molecule type" value="Genomic_DNA"/>
</dbReference>
<protein>
    <recommendedName>
        <fullName evidence="1">YdhG-like domain-containing protein</fullName>
    </recommendedName>
</protein>
<proteinExistence type="predicted"/>
<feature type="domain" description="YdhG-like" evidence="1">
    <location>
        <begin position="23"/>
        <end position="121"/>
    </location>
</feature>
<evidence type="ECO:0000259" key="1">
    <source>
        <dbReference type="Pfam" id="PF08818"/>
    </source>
</evidence>
<dbReference type="InterPro" id="IPR014922">
    <property type="entry name" value="YdhG-like"/>
</dbReference>
<evidence type="ECO:0000313" key="3">
    <source>
        <dbReference type="Proteomes" id="UP000526083"/>
    </source>
</evidence>
<keyword evidence="3" id="KW-1185">Reference proteome</keyword>
<organism evidence="2 3">
    <name type="scientific">Microbacterium halimionae</name>
    <dbReference type="NCBI Taxonomy" id="1526413"/>
    <lineage>
        <taxon>Bacteria</taxon>
        <taxon>Bacillati</taxon>
        <taxon>Actinomycetota</taxon>
        <taxon>Actinomycetes</taxon>
        <taxon>Micrococcales</taxon>
        <taxon>Microbacteriaceae</taxon>
        <taxon>Microbacterium</taxon>
    </lineage>
</organism>
<gene>
    <name evidence="2" type="ORF">FHX48_002764</name>
</gene>
<dbReference type="RefSeq" id="WP_167046007.1">
    <property type="nucleotide sequence ID" value="NZ_JAAOZB010000001.1"/>
</dbReference>
<dbReference type="AlphaFoldDB" id="A0A7W3JRG5"/>
<accession>A0A7W3JRG5</accession>
<evidence type="ECO:0000313" key="2">
    <source>
        <dbReference type="EMBL" id="MBA8817659.1"/>
    </source>
</evidence>
<dbReference type="Pfam" id="PF08818">
    <property type="entry name" value="DUF1801"/>
    <property type="match status" value="1"/>
</dbReference>
<dbReference type="Proteomes" id="UP000526083">
    <property type="component" value="Unassembled WGS sequence"/>
</dbReference>